<dbReference type="PANTHER" id="PTHR12835:SF5">
    <property type="entry name" value="BIOTIN--PROTEIN LIGASE"/>
    <property type="match status" value="1"/>
</dbReference>
<gene>
    <name evidence="3" type="ORF">TrST_g10416</name>
</gene>
<dbReference type="Pfam" id="PF03099">
    <property type="entry name" value="BPL_LplA_LipB"/>
    <property type="match status" value="1"/>
</dbReference>
<evidence type="ECO:0000259" key="2">
    <source>
        <dbReference type="PROSITE" id="PS51733"/>
    </source>
</evidence>
<dbReference type="InterPro" id="IPR004143">
    <property type="entry name" value="BPL_LPL_catalytic"/>
</dbReference>
<dbReference type="Proteomes" id="UP001165085">
    <property type="component" value="Unassembled WGS sequence"/>
</dbReference>
<organism evidence="3 4">
    <name type="scientific">Triparma strigata</name>
    <dbReference type="NCBI Taxonomy" id="1606541"/>
    <lineage>
        <taxon>Eukaryota</taxon>
        <taxon>Sar</taxon>
        <taxon>Stramenopiles</taxon>
        <taxon>Ochrophyta</taxon>
        <taxon>Bolidophyceae</taxon>
        <taxon>Parmales</taxon>
        <taxon>Triparmaceae</taxon>
        <taxon>Triparma</taxon>
    </lineage>
</organism>
<dbReference type="OrthoDB" id="10250105at2759"/>
<evidence type="ECO:0000313" key="4">
    <source>
        <dbReference type="Proteomes" id="UP001165085"/>
    </source>
</evidence>
<evidence type="ECO:0000256" key="1">
    <source>
        <dbReference type="SAM" id="SignalP"/>
    </source>
</evidence>
<reference evidence="4" key="1">
    <citation type="journal article" date="2023" name="Commun. Biol.">
        <title>Genome analysis of Parmales, the sister group of diatoms, reveals the evolutionary specialization of diatoms from phago-mixotrophs to photoautotrophs.</title>
        <authorList>
            <person name="Ban H."/>
            <person name="Sato S."/>
            <person name="Yoshikawa S."/>
            <person name="Yamada K."/>
            <person name="Nakamura Y."/>
            <person name="Ichinomiya M."/>
            <person name="Sato N."/>
            <person name="Blanc-Mathieu R."/>
            <person name="Endo H."/>
            <person name="Kuwata A."/>
            <person name="Ogata H."/>
        </authorList>
    </citation>
    <scope>NUCLEOTIDE SEQUENCE [LARGE SCALE GENOMIC DNA]</scope>
    <source>
        <strain evidence="4">NIES 3701</strain>
    </source>
</reference>
<dbReference type="PROSITE" id="PS51733">
    <property type="entry name" value="BPL_LPL_CATALYTIC"/>
    <property type="match status" value="1"/>
</dbReference>
<name>A0A9W7F5Q1_9STRA</name>
<proteinExistence type="predicted"/>
<comment type="caution">
    <text evidence="3">The sequence shown here is derived from an EMBL/GenBank/DDBJ whole genome shotgun (WGS) entry which is preliminary data.</text>
</comment>
<dbReference type="AlphaFoldDB" id="A0A9W7F5Q1"/>
<dbReference type="InterPro" id="IPR045864">
    <property type="entry name" value="aa-tRNA-synth_II/BPL/LPL"/>
</dbReference>
<keyword evidence="4" id="KW-1185">Reference proteome</keyword>
<dbReference type="Gene3D" id="3.30.930.10">
    <property type="entry name" value="Bira Bifunctional Protein, Domain 2"/>
    <property type="match status" value="1"/>
</dbReference>
<accession>A0A9W7F5Q1</accession>
<dbReference type="GO" id="GO:0005737">
    <property type="term" value="C:cytoplasm"/>
    <property type="evidence" value="ECO:0007669"/>
    <property type="project" value="TreeGrafter"/>
</dbReference>
<sequence>MPNVRTLALLLAVCPATVAFRSASAYTSRLRLCMSSFSSSPSSTLTSSASTPIYAYLSVESTQTTARELLLSRTDQANQCAPFSVLAGSQGLGRGTNSRTWISPPDNLYLTVVVPSSKLLVPGAFPLSLVPLKVGTVVHSAITKVLPSAAAASVSLKWPNDVLVDGKKVAGVLIEMDRNCFLIGVGCNVGVAPTVAKEGRELGREAGRLLDYCYVEGDAGNGNGTGSGNAHGIKPEGVKAIIAELADTITSDIHAWAENCEGTGEQVVEDFSRHVEFNRRIQMRTENGEGGGRGRWVTPLNLERDGRLRVRVEGGGVEVLTSDYTI</sequence>
<dbReference type="GO" id="GO:0004077">
    <property type="term" value="F:biotin--[biotin carboxyl-carrier protein] ligase activity"/>
    <property type="evidence" value="ECO:0007669"/>
    <property type="project" value="TreeGrafter"/>
</dbReference>
<keyword evidence="1" id="KW-0732">Signal</keyword>
<protein>
    <recommendedName>
        <fullName evidence="2">BPL/LPL catalytic domain-containing protein</fullName>
    </recommendedName>
</protein>
<dbReference type="EMBL" id="BRXY01000583">
    <property type="protein sequence ID" value="GMI01789.1"/>
    <property type="molecule type" value="Genomic_DNA"/>
</dbReference>
<dbReference type="PANTHER" id="PTHR12835">
    <property type="entry name" value="BIOTIN PROTEIN LIGASE"/>
    <property type="match status" value="1"/>
</dbReference>
<feature type="domain" description="BPL/LPL catalytic" evidence="2">
    <location>
        <begin position="38"/>
        <end position="231"/>
    </location>
</feature>
<dbReference type="SUPFAM" id="SSF55681">
    <property type="entry name" value="Class II aaRS and biotin synthetases"/>
    <property type="match status" value="1"/>
</dbReference>
<evidence type="ECO:0000313" key="3">
    <source>
        <dbReference type="EMBL" id="GMI01789.1"/>
    </source>
</evidence>
<feature type="chain" id="PRO_5040759387" description="BPL/LPL catalytic domain-containing protein" evidence="1">
    <location>
        <begin position="20"/>
        <end position="326"/>
    </location>
</feature>
<feature type="signal peptide" evidence="1">
    <location>
        <begin position="1"/>
        <end position="19"/>
    </location>
</feature>